<keyword evidence="1" id="KW-0812">Transmembrane</keyword>
<feature type="transmembrane region" description="Helical" evidence="1">
    <location>
        <begin position="77"/>
        <end position="95"/>
    </location>
</feature>
<organism evidence="2 3">
    <name type="scientific">Paractinoplanes durhamensis</name>
    <dbReference type="NCBI Taxonomy" id="113563"/>
    <lineage>
        <taxon>Bacteria</taxon>
        <taxon>Bacillati</taxon>
        <taxon>Actinomycetota</taxon>
        <taxon>Actinomycetes</taxon>
        <taxon>Micromonosporales</taxon>
        <taxon>Micromonosporaceae</taxon>
        <taxon>Paractinoplanes</taxon>
    </lineage>
</organism>
<evidence type="ECO:0000313" key="3">
    <source>
        <dbReference type="Proteomes" id="UP000637628"/>
    </source>
</evidence>
<gene>
    <name evidence="2" type="ORF">Adu01nite_68860</name>
</gene>
<accession>A0ABQ3Z6U7</accession>
<protein>
    <submittedName>
        <fullName evidence="2">Uncharacterized protein</fullName>
    </submittedName>
</protein>
<keyword evidence="3" id="KW-1185">Reference proteome</keyword>
<keyword evidence="1" id="KW-0472">Membrane</keyword>
<sequence length="147" mass="15228">MSTPLVSRAPAGCDGVVDEERDSTAAFEFAAGAAAVIAAAFIAAAAFGWAEPAARVLTMAVAAGLVAAVLTDWRARAAVAALAALIFVGFLAHRFGQLSGDPAPWRYTPVIGLAALLGGSRGWLRAARHRVTRLHLLPHGVLRTRGF</sequence>
<feature type="transmembrane region" description="Helical" evidence="1">
    <location>
        <begin position="107"/>
        <end position="124"/>
    </location>
</feature>
<feature type="transmembrane region" description="Helical" evidence="1">
    <location>
        <begin position="29"/>
        <end position="47"/>
    </location>
</feature>
<reference evidence="2 3" key="1">
    <citation type="submission" date="2021-01" db="EMBL/GenBank/DDBJ databases">
        <title>Whole genome shotgun sequence of Actinoplanes durhamensis NBRC 14914.</title>
        <authorList>
            <person name="Komaki H."/>
            <person name="Tamura T."/>
        </authorList>
    </citation>
    <scope>NUCLEOTIDE SEQUENCE [LARGE SCALE GENOMIC DNA]</scope>
    <source>
        <strain evidence="2 3">NBRC 14914</strain>
    </source>
</reference>
<feature type="transmembrane region" description="Helical" evidence="1">
    <location>
        <begin position="53"/>
        <end position="70"/>
    </location>
</feature>
<dbReference type="Proteomes" id="UP000637628">
    <property type="component" value="Unassembled WGS sequence"/>
</dbReference>
<evidence type="ECO:0000313" key="2">
    <source>
        <dbReference type="EMBL" id="GIE05536.1"/>
    </source>
</evidence>
<comment type="caution">
    <text evidence="2">The sequence shown here is derived from an EMBL/GenBank/DDBJ whole genome shotgun (WGS) entry which is preliminary data.</text>
</comment>
<name>A0ABQ3Z6U7_9ACTN</name>
<dbReference type="EMBL" id="BOML01000057">
    <property type="protein sequence ID" value="GIE05536.1"/>
    <property type="molecule type" value="Genomic_DNA"/>
</dbReference>
<evidence type="ECO:0000256" key="1">
    <source>
        <dbReference type="SAM" id="Phobius"/>
    </source>
</evidence>
<keyword evidence="1" id="KW-1133">Transmembrane helix</keyword>
<proteinExistence type="predicted"/>